<dbReference type="InterPro" id="IPR020449">
    <property type="entry name" value="Tscrpt_reg_AraC-type_HTH"/>
</dbReference>
<protein>
    <submittedName>
        <fullName evidence="7">Helix-turn-helix domain-containing protein</fullName>
    </submittedName>
</protein>
<feature type="region of interest" description="Disordered" evidence="4">
    <location>
        <begin position="339"/>
        <end position="358"/>
    </location>
</feature>
<feature type="transmembrane region" description="Helical" evidence="5">
    <location>
        <begin position="200"/>
        <end position="227"/>
    </location>
</feature>
<organism evidence="7 8">
    <name type="scientific">Thioclava arctica</name>
    <dbReference type="NCBI Taxonomy" id="3238301"/>
    <lineage>
        <taxon>Bacteria</taxon>
        <taxon>Pseudomonadati</taxon>
        <taxon>Pseudomonadota</taxon>
        <taxon>Alphaproteobacteria</taxon>
        <taxon>Rhodobacterales</taxon>
        <taxon>Paracoccaceae</taxon>
        <taxon>Thioclava</taxon>
    </lineage>
</organism>
<dbReference type="PANTHER" id="PTHR43280">
    <property type="entry name" value="ARAC-FAMILY TRANSCRIPTIONAL REGULATOR"/>
    <property type="match status" value="1"/>
</dbReference>
<feature type="transmembrane region" description="Helical" evidence="5">
    <location>
        <begin position="16"/>
        <end position="35"/>
    </location>
</feature>
<evidence type="ECO:0000256" key="4">
    <source>
        <dbReference type="SAM" id="MobiDB-lite"/>
    </source>
</evidence>
<keyword evidence="3" id="KW-0804">Transcription</keyword>
<dbReference type="SMART" id="SM00342">
    <property type="entry name" value="HTH_ARAC"/>
    <property type="match status" value="1"/>
</dbReference>
<dbReference type="Proteomes" id="UP001557465">
    <property type="component" value="Unassembled WGS sequence"/>
</dbReference>
<dbReference type="RefSeq" id="WP_368391997.1">
    <property type="nucleotide sequence ID" value="NZ_JBFRYC010000005.1"/>
</dbReference>
<evidence type="ECO:0000256" key="5">
    <source>
        <dbReference type="SAM" id="Phobius"/>
    </source>
</evidence>
<dbReference type="PANTHER" id="PTHR43280:SF29">
    <property type="entry name" value="ARAC-FAMILY TRANSCRIPTIONAL REGULATOR"/>
    <property type="match status" value="1"/>
</dbReference>
<dbReference type="InterPro" id="IPR018060">
    <property type="entry name" value="HTH_AraC"/>
</dbReference>
<proteinExistence type="predicted"/>
<evidence type="ECO:0000313" key="7">
    <source>
        <dbReference type="EMBL" id="MEX1662145.1"/>
    </source>
</evidence>
<feature type="transmembrane region" description="Helical" evidence="5">
    <location>
        <begin position="73"/>
        <end position="96"/>
    </location>
</feature>
<feature type="transmembrane region" description="Helical" evidence="5">
    <location>
        <begin position="108"/>
        <end position="126"/>
    </location>
</feature>
<evidence type="ECO:0000256" key="3">
    <source>
        <dbReference type="ARBA" id="ARBA00023163"/>
    </source>
</evidence>
<feature type="compositionally biased region" description="Basic and acidic residues" evidence="4">
    <location>
        <begin position="348"/>
        <end position="358"/>
    </location>
</feature>
<evidence type="ECO:0000259" key="6">
    <source>
        <dbReference type="PROSITE" id="PS01124"/>
    </source>
</evidence>
<comment type="caution">
    <text evidence="7">The sequence shown here is derived from an EMBL/GenBank/DDBJ whole genome shotgun (WGS) entry which is preliminary data.</text>
</comment>
<feature type="transmembrane region" description="Helical" evidence="5">
    <location>
        <begin position="170"/>
        <end position="194"/>
    </location>
</feature>
<name>A0ABV3TKP0_9RHOB</name>
<feature type="transmembrane region" description="Helical" evidence="5">
    <location>
        <begin position="132"/>
        <end position="149"/>
    </location>
</feature>
<feature type="domain" description="HTH araC/xylS-type" evidence="6">
    <location>
        <begin position="244"/>
        <end position="350"/>
    </location>
</feature>
<evidence type="ECO:0000256" key="1">
    <source>
        <dbReference type="ARBA" id="ARBA00023015"/>
    </source>
</evidence>
<dbReference type="PROSITE" id="PS01124">
    <property type="entry name" value="HTH_ARAC_FAMILY_2"/>
    <property type="match status" value="1"/>
</dbReference>
<dbReference type="Gene3D" id="1.10.10.60">
    <property type="entry name" value="Homeodomain-like"/>
    <property type="match status" value="1"/>
</dbReference>
<sequence>MAATKVVVWPTGRQMITLPLAWLVSVLSTIAAFALAQDTRTPFAARLFLCGFLLTLATIGLLLGFRLSFQAPWAAWVQPLVAVMVAPSAYLGFSALTQDLGSNWRKRLLLSGAPVAFAQLAILANLPISADMFVLGINSIYLVSIARLLRRQPDDFVHVAPHALIIVRSAIKATIVLLGMMVATDLSIVAASLFAGDAYILTFLTGVSGVFTAFVFVVALVGAPMLLQAKKGDATKVEGPTDTDRATRAVLDALMNDTQLYTDSNLTLARVARRLSVPVRDVSNAINRTTSENFSRYINGFRIRHAQEALRKTELSITDVMFEAGFVSKSSFNTEFRRVTGKTPSQFRAEKPPPDGHR</sequence>
<keyword evidence="5" id="KW-1133">Transmembrane helix</keyword>
<reference evidence="7 8" key="1">
    <citation type="journal article" date="2011" name="Int. J. Syst. Evol. Microbiol.">
        <title>Zhongshania antarctica gen. nov., sp. nov. and Zhongshania guokunii sp. nov., gammaproteobacteria respectively isolated from coastal attached (fast) ice and surface seawater of the Antarctic.</title>
        <authorList>
            <person name="Li H.J."/>
            <person name="Zhang X.Y."/>
            <person name="Chen C.X."/>
            <person name="Zhang Y.J."/>
            <person name="Gao Z.M."/>
            <person name="Yu Y."/>
            <person name="Chen X.L."/>
            <person name="Chen B."/>
            <person name="Zhang Y.Z."/>
        </authorList>
    </citation>
    <scope>NUCLEOTIDE SEQUENCE [LARGE SCALE GENOMIC DNA]</scope>
    <source>
        <strain evidence="7 8">15-R06ZXC-3</strain>
    </source>
</reference>
<dbReference type="EMBL" id="JBFRYC010000005">
    <property type="protein sequence ID" value="MEX1662145.1"/>
    <property type="molecule type" value="Genomic_DNA"/>
</dbReference>
<keyword evidence="5" id="KW-0812">Transmembrane</keyword>
<feature type="transmembrane region" description="Helical" evidence="5">
    <location>
        <begin position="47"/>
        <end position="67"/>
    </location>
</feature>
<dbReference type="SUPFAM" id="SSF46689">
    <property type="entry name" value="Homeodomain-like"/>
    <property type="match status" value="1"/>
</dbReference>
<evidence type="ECO:0000313" key="8">
    <source>
        <dbReference type="Proteomes" id="UP001557465"/>
    </source>
</evidence>
<dbReference type="PRINTS" id="PR00032">
    <property type="entry name" value="HTHARAC"/>
</dbReference>
<keyword evidence="1" id="KW-0805">Transcription regulation</keyword>
<gene>
    <name evidence="7" type="ORF">AB4874_10860</name>
</gene>
<evidence type="ECO:0000256" key="2">
    <source>
        <dbReference type="ARBA" id="ARBA00023125"/>
    </source>
</evidence>
<dbReference type="InterPro" id="IPR009057">
    <property type="entry name" value="Homeodomain-like_sf"/>
</dbReference>
<keyword evidence="2" id="KW-0238">DNA-binding</keyword>
<dbReference type="Pfam" id="PF12833">
    <property type="entry name" value="HTH_18"/>
    <property type="match status" value="1"/>
</dbReference>
<keyword evidence="5" id="KW-0472">Membrane</keyword>
<keyword evidence="8" id="KW-1185">Reference proteome</keyword>
<accession>A0ABV3TKP0</accession>